<protein>
    <submittedName>
        <fullName evidence="1">Uncharacterized protein</fullName>
    </submittedName>
</protein>
<reference evidence="1 2" key="1">
    <citation type="submission" date="2016-01" db="EMBL/GenBank/DDBJ databases">
        <title>Genome Sequences of Twelve Sporeforming Bacillus Species Isolated from Foods.</title>
        <authorList>
            <person name="Berendsen E.M."/>
            <person name="Wells-Bennik M.H."/>
            <person name="Krawcyk A.O."/>
            <person name="De Jong A."/>
            <person name="Holsappel S."/>
            <person name="Eijlander R.T."/>
            <person name="Kuipers O.P."/>
        </authorList>
    </citation>
    <scope>NUCLEOTIDE SEQUENCE [LARGE SCALE GENOMIC DNA]</scope>
    <source>
        <strain evidence="1 2">B4099</strain>
    </source>
</reference>
<organism evidence="1 2">
    <name type="scientific">Heyndrickxia coagulans</name>
    <name type="common">Weizmannia coagulans</name>
    <dbReference type="NCBI Taxonomy" id="1398"/>
    <lineage>
        <taxon>Bacteria</taxon>
        <taxon>Bacillati</taxon>
        <taxon>Bacillota</taxon>
        <taxon>Bacilli</taxon>
        <taxon>Bacillales</taxon>
        <taxon>Bacillaceae</taxon>
        <taxon>Heyndrickxia</taxon>
    </lineage>
</organism>
<gene>
    <name evidence="1" type="ORF">B4099_2642</name>
</gene>
<dbReference type="AlphaFoldDB" id="A0A150JP94"/>
<dbReference type="EMBL" id="LQYI01000195">
    <property type="protein sequence ID" value="KYC59026.1"/>
    <property type="molecule type" value="Genomic_DNA"/>
</dbReference>
<dbReference type="Proteomes" id="UP000075304">
    <property type="component" value="Unassembled WGS sequence"/>
</dbReference>
<proteinExistence type="predicted"/>
<evidence type="ECO:0000313" key="2">
    <source>
        <dbReference type="Proteomes" id="UP000075304"/>
    </source>
</evidence>
<accession>A0A150JP94</accession>
<comment type="caution">
    <text evidence="1">The sequence shown here is derived from an EMBL/GenBank/DDBJ whole genome shotgun (WGS) entry which is preliminary data.</text>
</comment>
<evidence type="ECO:0000313" key="1">
    <source>
        <dbReference type="EMBL" id="KYC59026.1"/>
    </source>
</evidence>
<sequence>MYFYPGRAVPNPAWASYQQIVPQQRKPMAQTHLCSFSRPVKGSILLTVPQFVE</sequence>
<dbReference type="PATRIC" id="fig|1398.25.peg.2428"/>
<name>A0A150JP94_HEYCO</name>